<keyword evidence="1" id="KW-0614">Plasmid</keyword>
<name>A0A076FDR3_9BACT</name>
<proteinExistence type="predicted"/>
<evidence type="ECO:0000313" key="2">
    <source>
        <dbReference type="Proteomes" id="UP000028486"/>
    </source>
</evidence>
<dbReference type="InterPro" id="IPR016187">
    <property type="entry name" value="CTDL_fold"/>
</dbReference>
<gene>
    <name evidence="1" type="ORF">CIG1485E_a0017</name>
</gene>
<keyword evidence="2" id="KW-1185">Reference proteome</keyword>
<protein>
    <submittedName>
        <fullName evidence="1">Uncharacterized protein</fullName>
    </submittedName>
</protein>
<sequence>MKKTILGLMIGLSIANADLLNVSIEANEQMTWSEAKRYCATVDNLSSFTVPTAKFMESLTDKDKAILKNGRYWLDEVGDYNDAKAYGVYPRYSVEVISVNRDTKLNVICVRKNGFQK</sequence>
<evidence type="ECO:0000313" key="1">
    <source>
        <dbReference type="EMBL" id="AII15542.1"/>
    </source>
</evidence>
<dbReference type="HOGENOM" id="CLU_2080440_0_0_7"/>
<accession>A0A076FDR3</accession>
<dbReference type="RefSeq" id="WP_041572670.1">
    <property type="nucleotide sequence ID" value="NZ_CP009044.1"/>
</dbReference>
<geneLocation type="plasmid" evidence="1 2">
    <name>pCIG1485E</name>
</geneLocation>
<dbReference type="Proteomes" id="UP000028486">
    <property type="component" value="Plasmid pCIG1485E"/>
</dbReference>
<dbReference type="KEGG" id="caj:CIG1485E_a0017"/>
<dbReference type="AlphaFoldDB" id="A0A076FDR3"/>
<reference evidence="1 2" key="1">
    <citation type="journal article" date="2014" name="Genome Announc.">
        <title>Complete Genome Sequence of Campylobacter iguaniorum Strain 1485ET, Isolated from a Bearded Dragon (Pogona vitticeps).</title>
        <authorList>
            <person name="Gilbert M.J."/>
            <person name="Miller W.G."/>
            <person name="Yee E."/>
            <person name="Kik M."/>
            <person name="Wagenaar J.A."/>
            <person name="Duim B."/>
        </authorList>
    </citation>
    <scope>NUCLEOTIDE SEQUENCE [LARGE SCALE GENOMIC DNA]</scope>
    <source>
        <strain evidence="1 2">1485E</strain>
        <plasmid evidence="1">pCIG1485E</plasmid>
    </source>
</reference>
<dbReference type="EMBL" id="CP009044">
    <property type="protein sequence ID" value="AII15542.1"/>
    <property type="molecule type" value="Genomic_DNA"/>
</dbReference>
<dbReference type="SUPFAM" id="SSF56436">
    <property type="entry name" value="C-type lectin-like"/>
    <property type="match status" value="1"/>
</dbReference>
<organism evidence="1 2">
    <name type="scientific">Campylobacter iguaniorum</name>
    <dbReference type="NCBI Taxonomy" id="1244531"/>
    <lineage>
        <taxon>Bacteria</taxon>
        <taxon>Pseudomonadati</taxon>
        <taxon>Campylobacterota</taxon>
        <taxon>Epsilonproteobacteria</taxon>
        <taxon>Campylobacterales</taxon>
        <taxon>Campylobacteraceae</taxon>
        <taxon>Campylobacter</taxon>
    </lineage>
</organism>